<dbReference type="OrthoDB" id="8237640at2"/>
<sequence>MRRSGATRLRDAQNSTLALESRFDLAYNAAHALSLAALRWRGFRASQRYIVFQLLPDTLDLGPAVWRVLDQKQRFTARLRRVDSAVRI</sequence>
<comment type="caution">
    <text evidence="1">The sequence shown here is derived from an EMBL/GenBank/DDBJ whole genome shotgun (WGS) entry which is preliminary data.</text>
</comment>
<organism evidence="1 2">
    <name type="scientific">Bordetella genomosp. 5</name>
    <dbReference type="NCBI Taxonomy" id="1395608"/>
    <lineage>
        <taxon>Bacteria</taxon>
        <taxon>Pseudomonadati</taxon>
        <taxon>Pseudomonadota</taxon>
        <taxon>Betaproteobacteria</taxon>
        <taxon>Burkholderiales</taxon>
        <taxon>Alcaligenaceae</taxon>
        <taxon>Bordetella</taxon>
    </lineage>
</organism>
<keyword evidence="2" id="KW-1185">Reference proteome</keyword>
<proteinExistence type="predicted"/>
<name>A0A261T3B4_9BORD</name>
<dbReference type="EMBL" id="NEVP01000016">
    <property type="protein sequence ID" value="OZI43841.1"/>
    <property type="molecule type" value="Genomic_DNA"/>
</dbReference>
<dbReference type="AlphaFoldDB" id="A0A261T3B4"/>
<reference evidence="1 2" key="1">
    <citation type="submission" date="2017-05" db="EMBL/GenBank/DDBJ databases">
        <title>Complete and WGS of Bordetella genogroups.</title>
        <authorList>
            <person name="Spilker T."/>
            <person name="LiPuma J."/>
        </authorList>
    </citation>
    <scope>NUCLEOTIDE SEQUENCE [LARGE SCALE GENOMIC DNA]</scope>
    <source>
        <strain evidence="1 2">AU10456</strain>
    </source>
</reference>
<gene>
    <name evidence="1" type="ORF">CAL25_23230</name>
</gene>
<dbReference type="Proteomes" id="UP000216913">
    <property type="component" value="Unassembled WGS sequence"/>
</dbReference>
<evidence type="ECO:0000313" key="2">
    <source>
        <dbReference type="Proteomes" id="UP000216913"/>
    </source>
</evidence>
<evidence type="ECO:0000313" key="1">
    <source>
        <dbReference type="EMBL" id="OZI43841.1"/>
    </source>
</evidence>
<protein>
    <submittedName>
        <fullName evidence="1">Uncharacterized protein</fullName>
    </submittedName>
</protein>
<accession>A0A261T3B4</accession>